<reference evidence="4 5" key="1">
    <citation type="journal article" date="2020" name="J. Phycol.">
        <title>Comparative genome analysis reveals Cyanidiococcus gen. nov., a new extremophilic red algal genus sister to Cyanidioschyzon (Cyanidioschyzonaceae, Rhodophyta).</title>
        <authorList>
            <person name="Liu S.-L."/>
            <person name="Chiang Y.-R."/>
            <person name="Yoon H.S."/>
            <person name="Fu H.-Y."/>
        </authorList>
    </citation>
    <scope>NUCLEOTIDE SEQUENCE [LARGE SCALE GENOMIC DNA]</scope>
    <source>
        <strain evidence="4 5">THAL066</strain>
    </source>
</reference>
<evidence type="ECO:0000313" key="5">
    <source>
        <dbReference type="Proteomes" id="UP000530660"/>
    </source>
</evidence>
<dbReference type="Proteomes" id="UP000530660">
    <property type="component" value="Unassembled WGS sequence"/>
</dbReference>
<evidence type="ECO:0000256" key="1">
    <source>
        <dbReference type="ARBA" id="ARBA00004474"/>
    </source>
</evidence>
<comment type="caution">
    <text evidence="4">The sequence shown here is derived from an EMBL/GenBank/DDBJ whole genome shotgun (WGS) entry which is preliminary data.</text>
</comment>
<accession>A0A7J7IH38</accession>
<dbReference type="InterPro" id="IPR006843">
    <property type="entry name" value="PAP/fibrillin_dom"/>
</dbReference>
<dbReference type="InterPro" id="IPR039633">
    <property type="entry name" value="PAP"/>
</dbReference>
<organism evidence="4 5">
    <name type="scientific">Cyanidiococcus yangmingshanensis</name>
    <dbReference type="NCBI Taxonomy" id="2690220"/>
    <lineage>
        <taxon>Eukaryota</taxon>
        <taxon>Rhodophyta</taxon>
        <taxon>Bangiophyceae</taxon>
        <taxon>Cyanidiales</taxon>
        <taxon>Cyanidiaceae</taxon>
        <taxon>Cyanidiococcus</taxon>
    </lineage>
</organism>
<feature type="domain" description="Plastid lipid-associated protein/fibrillin conserved" evidence="3">
    <location>
        <begin position="5"/>
        <end position="185"/>
    </location>
</feature>
<comment type="subcellular location">
    <subcellularLocation>
        <location evidence="1">Plastid</location>
    </subcellularLocation>
</comment>
<protein>
    <recommendedName>
        <fullName evidence="3">Plastid lipid-associated protein/fibrillin conserved domain-containing protein</fullName>
    </recommendedName>
</protein>
<name>A0A7J7IH38_9RHOD</name>
<keyword evidence="5" id="KW-1185">Reference proteome</keyword>
<keyword evidence="2" id="KW-0934">Plastid</keyword>
<sequence>MNEFQRESIASALDALERNNPTAAPVRELERKLVGKWRLVYTDRMILGWRRTQLYLTSNAKPGLVHLGEVTQTIHAPEATATTATSFHDVHIAASGCAENQVEFRIFGGIQGLYAVAAVYGTDAQDGMRVWVQSRSSSLQPAKFASMMNEQRQRTLKELFDPTGHLDVTYVDDSYRITRDDKGFVYLWERVPAI</sequence>
<evidence type="ECO:0000313" key="4">
    <source>
        <dbReference type="EMBL" id="KAF6002328.1"/>
    </source>
</evidence>
<dbReference type="OrthoDB" id="201321at2759"/>
<evidence type="ECO:0000259" key="3">
    <source>
        <dbReference type="Pfam" id="PF04755"/>
    </source>
</evidence>
<gene>
    <name evidence="4" type="ORF">F1559_000049</name>
</gene>
<dbReference type="GO" id="GO:0009536">
    <property type="term" value="C:plastid"/>
    <property type="evidence" value="ECO:0007669"/>
    <property type="project" value="UniProtKB-SubCell"/>
</dbReference>
<evidence type="ECO:0000256" key="2">
    <source>
        <dbReference type="ARBA" id="ARBA00022640"/>
    </source>
</evidence>
<dbReference type="AlphaFoldDB" id="A0A7J7IH38"/>
<dbReference type="EMBL" id="VWRR01000010">
    <property type="protein sequence ID" value="KAF6002328.1"/>
    <property type="molecule type" value="Genomic_DNA"/>
</dbReference>
<dbReference type="PANTHER" id="PTHR31906">
    <property type="entry name" value="PLASTID-LIPID-ASSOCIATED PROTEIN 4, CHLOROPLASTIC-RELATED"/>
    <property type="match status" value="1"/>
</dbReference>
<proteinExistence type="predicted"/>
<dbReference type="Pfam" id="PF04755">
    <property type="entry name" value="PAP_fibrillin"/>
    <property type="match status" value="1"/>
</dbReference>